<evidence type="ECO:0000313" key="1">
    <source>
        <dbReference type="EMBL" id="CAH2326742.1"/>
    </source>
</evidence>
<organism evidence="1 2">
    <name type="scientific">Pelobates cultripes</name>
    <name type="common">Western spadefoot toad</name>
    <dbReference type="NCBI Taxonomy" id="61616"/>
    <lineage>
        <taxon>Eukaryota</taxon>
        <taxon>Metazoa</taxon>
        <taxon>Chordata</taxon>
        <taxon>Craniata</taxon>
        <taxon>Vertebrata</taxon>
        <taxon>Euteleostomi</taxon>
        <taxon>Amphibia</taxon>
        <taxon>Batrachia</taxon>
        <taxon>Anura</taxon>
        <taxon>Pelobatoidea</taxon>
        <taxon>Pelobatidae</taxon>
        <taxon>Pelobates</taxon>
    </lineage>
</organism>
<reference evidence="1" key="1">
    <citation type="submission" date="2022-03" db="EMBL/GenBank/DDBJ databases">
        <authorList>
            <person name="Alioto T."/>
            <person name="Alioto T."/>
            <person name="Gomez Garrido J."/>
        </authorList>
    </citation>
    <scope>NUCLEOTIDE SEQUENCE</scope>
</reference>
<proteinExistence type="predicted"/>
<gene>
    <name evidence="1" type="ORF">PECUL_23A046846</name>
</gene>
<name>A0AAD1WWI6_PELCU</name>
<protein>
    <submittedName>
        <fullName evidence="1">Uncharacterized protein</fullName>
    </submittedName>
</protein>
<accession>A0AAD1WWI6</accession>
<dbReference type="EMBL" id="OW240924">
    <property type="protein sequence ID" value="CAH2326742.1"/>
    <property type="molecule type" value="Genomic_DNA"/>
</dbReference>
<dbReference type="Proteomes" id="UP001295444">
    <property type="component" value="Chromosome 13"/>
</dbReference>
<evidence type="ECO:0000313" key="2">
    <source>
        <dbReference type="Proteomes" id="UP001295444"/>
    </source>
</evidence>
<sequence>METDNRTAGNQQLPDKTIFQDGVYFHYYTMISIDLKDAYYQTPIHHQYCRLLRFHIFREHVQFRGTQNLYENTNGIDSLPQEQGINNYHHLDDQVKFQKYIPTEPVNAFRCMAG</sequence>
<dbReference type="AlphaFoldDB" id="A0AAD1WWI6"/>
<keyword evidence="2" id="KW-1185">Reference proteome</keyword>